<gene>
    <name evidence="2" type="ORF">GGD69_005392</name>
</gene>
<dbReference type="RefSeq" id="WP_183801142.1">
    <property type="nucleotide sequence ID" value="NZ_JACIII010000013.1"/>
</dbReference>
<feature type="transmembrane region" description="Helical" evidence="1">
    <location>
        <begin position="111"/>
        <end position="130"/>
    </location>
</feature>
<reference evidence="2 3" key="1">
    <citation type="submission" date="2020-08" db="EMBL/GenBank/DDBJ databases">
        <title>Genomic Encyclopedia of Type Strains, Phase IV (KMG-V): Genome sequencing to study the core and pangenomes of soil and plant-associated prokaryotes.</title>
        <authorList>
            <person name="Whitman W."/>
        </authorList>
    </citation>
    <scope>NUCLEOTIDE SEQUENCE [LARGE SCALE GENOMIC DNA]</scope>
    <source>
        <strain evidence="2 3">SEMIA 4013</strain>
    </source>
</reference>
<protein>
    <recommendedName>
        <fullName evidence="4">RDD domain-containing protein</fullName>
    </recommendedName>
</protein>
<dbReference type="AlphaFoldDB" id="A0AAW3V1X1"/>
<name>A0AAW3V1X1_9BURK</name>
<evidence type="ECO:0000313" key="2">
    <source>
        <dbReference type="EMBL" id="MBB6204498.1"/>
    </source>
</evidence>
<keyword evidence="1" id="KW-0472">Membrane</keyword>
<organism evidence="2 3">
    <name type="scientific">Paraburkholderia fungorum</name>
    <dbReference type="NCBI Taxonomy" id="134537"/>
    <lineage>
        <taxon>Bacteria</taxon>
        <taxon>Pseudomonadati</taxon>
        <taxon>Pseudomonadota</taxon>
        <taxon>Betaproteobacteria</taxon>
        <taxon>Burkholderiales</taxon>
        <taxon>Burkholderiaceae</taxon>
        <taxon>Paraburkholderia</taxon>
    </lineage>
</organism>
<sequence>MSRQFNRSLSSSRTFRVAASFDRLFLGLLDVLASLNLLSVVLFPAGLGALFVIGGCVYEQSAQAHMLHGGGLAALDAYLALVQSHQLSLGEFLVASVTGHCYAVSAVWQGIGFWLVFVVAPLCMVFTVLARIEVRFAGRRAVAVVDGRRAEVVFP</sequence>
<keyword evidence="1" id="KW-1133">Transmembrane helix</keyword>
<accession>A0AAW3V1X1</accession>
<evidence type="ECO:0000256" key="1">
    <source>
        <dbReference type="SAM" id="Phobius"/>
    </source>
</evidence>
<comment type="caution">
    <text evidence="2">The sequence shown here is derived from an EMBL/GenBank/DDBJ whole genome shotgun (WGS) entry which is preliminary data.</text>
</comment>
<evidence type="ECO:0008006" key="4">
    <source>
        <dbReference type="Google" id="ProtNLM"/>
    </source>
</evidence>
<dbReference type="Proteomes" id="UP000518681">
    <property type="component" value="Unassembled WGS sequence"/>
</dbReference>
<dbReference type="EMBL" id="JACIIK010000009">
    <property type="protein sequence ID" value="MBB6204498.1"/>
    <property type="molecule type" value="Genomic_DNA"/>
</dbReference>
<feature type="transmembrane region" description="Helical" evidence="1">
    <location>
        <begin position="21"/>
        <end position="43"/>
    </location>
</feature>
<proteinExistence type="predicted"/>
<evidence type="ECO:0000313" key="3">
    <source>
        <dbReference type="Proteomes" id="UP000518681"/>
    </source>
</evidence>
<keyword evidence="1" id="KW-0812">Transmembrane</keyword>